<dbReference type="GO" id="GO:0008408">
    <property type="term" value="F:3'-5' exonuclease activity"/>
    <property type="evidence" value="ECO:0007669"/>
    <property type="project" value="InterPro"/>
</dbReference>
<dbReference type="RefSeq" id="WP_149762727.1">
    <property type="nucleotide sequence ID" value="NZ_BSPE01000062.1"/>
</dbReference>
<keyword evidence="3" id="KW-1185">Reference proteome</keyword>
<protein>
    <submittedName>
        <fullName evidence="2">DNA polymerase-3 subunit delta</fullName>
    </submittedName>
</protein>
<gene>
    <name evidence="2" type="ORF">SAMN04488498_11991</name>
</gene>
<dbReference type="Gene3D" id="3.40.50.300">
    <property type="entry name" value="P-loop containing nucleotide triphosphate hydrolases"/>
    <property type="match status" value="1"/>
</dbReference>
<evidence type="ECO:0000259" key="1">
    <source>
        <dbReference type="SMART" id="SM00382"/>
    </source>
</evidence>
<organism evidence="2 3">
    <name type="scientific">Neomesorhizobium albiziae</name>
    <dbReference type="NCBI Taxonomy" id="335020"/>
    <lineage>
        <taxon>Bacteria</taxon>
        <taxon>Pseudomonadati</taxon>
        <taxon>Pseudomonadota</taxon>
        <taxon>Alphaproteobacteria</taxon>
        <taxon>Hyphomicrobiales</taxon>
        <taxon>Phyllobacteriaceae</taxon>
        <taxon>Neomesorhizobium</taxon>
    </lineage>
</organism>
<name>A0A1I4DT31_9HYPH</name>
<evidence type="ECO:0000313" key="2">
    <source>
        <dbReference type="EMBL" id="SFK96545.1"/>
    </source>
</evidence>
<dbReference type="PANTHER" id="PTHR11669:SF8">
    <property type="entry name" value="DNA POLYMERASE III SUBUNIT DELTA"/>
    <property type="match status" value="1"/>
</dbReference>
<accession>A0A1I4DT31</accession>
<dbReference type="SMART" id="SM00382">
    <property type="entry name" value="AAA"/>
    <property type="match status" value="1"/>
</dbReference>
<dbReference type="NCBIfam" id="NF006586">
    <property type="entry name" value="PRK09112.1"/>
    <property type="match status" value="1"/>
</dbReference>
<proteinExistence type="predicted"/>
<evidence type="ECO:0000313" key="3">
    <source>
        <dbReference type="Proteomes" id="UP000323300"/>
    </source>
</evidence>
<reference evidence="2 3" key="1">
    <citation type="submission" date="2016-10" db="EMBL/GenBank/DDBJ databases">
        <authorList>
            <person name="Varghese N."/>
            <person name="Submissions S."/>
        </authorList>
    </citation>
    <scope>NUCLEOTIDE SEQUENCE [LARGE SCALE GENOMIC DNA]</scope>
    <source>
        <strain evidence="2 3">DSM 21822</strain>
    </source>
</reference>
<dbReference type="GO" id="GO:0003887">
    <property type="term" value="F:DNA-directed DNA polymerase activity"/>
    <property type="evidence" value="ECO:0007669"/>
    <property type="project" value="InterPro"/>
</dbReference>
<dbReference type="InterPro" id="IPR003593">
    <property type="entry name" value="AAA+_ATPase"/>
</dbReference>
<dbReference type="InterPro" id="IPR004622">
    <property type="entry name" value="DNA_pol_HolB"/>
</dbReference>
<dbReference type="Proteomes" id="UP000323300">
    <property type="component" value="Unassembled WGS sequence"/>
</dbReference>
<sequence length="351" mass="37907">MIFERIAPEQFDTIEGIPEPAENAQLIGHGQAARMIAAAYKAGKLPHALLFAGPQGIGKATLAFHLAHHLLKHPASATAPDEFTRPDPASSLSRQIATGAHPSVLHLTRPVNDKTKSFKSVVTVDEIRKVNKFLSMTSHDGSYRVVIVDPADDMNTNAANALLKNLEEPPSRTLFILITHSIGRLLPTIRSRCQTILLQPLSAEELVTVLEGFDTGLPESQAERAGIVERAGGSPRNAVLLTQYGGLEISEAIDRLAAAKSIDVAQAHRLADAVAARGQTIQLDIFNRHVLDIVTDAAGEAARAGDMARASRLSEFWQTALKTIDDAEIYNLDKKQHVLGIIHALHVAMRG</sequence>
<dbReference type="NCBIfam" id="NF005677">
    <property type="entry name" value="PRK07471.1"/>
    <property type="match status" value="1"/>
</dbReference>
<dbReference type="EMBL" id="FOSL01000019">
    <property type="protein sequence ID" value="SFK96545.1"/>
    <property type="molecule type" value="Genomic_DNA"/>
</dbReference>
<dbReference type="OrthoDB" id="9811073at2"/>
<dbReference type="SUPFAM" id="SSF52540">
    <property type="entry name" value="P-loop containing nucleoside triphosphate hydrolases"/>
    <property type="match status" value="1"/>
</dbReference>
<dbReference type="NCBIfam" id="TIGR00678">
    <property type="entry name" value="holB"/>
    <property type="match status" value="1"/>
</dbReference>
<dbReference type="InterPro" id="IPR050238">
    <property type="entry name" value="DNA_Rep/Repair_Clamp_Loader"/>
</dbReference>
<feature type="domain" description="AAA+ ATPase" evidence="1">
    <location>
        <begin position="45"/>
        <end position="201"/>
    </location>
</feature>
<dbReference type="GO" id="GO:0006261">
    <property type="term" value="P:DNA-templated DNA replication"/>
    <property type="evidence" value="ECO:0007669"/>
    <property type="project" value="TreeGrafter"/>
</dbReference>
<dbReference type="AlphaFoldDB" id="A0A1I4DT31"/>
<dbReference type="Pfam" id="PF13177">
    <property type="entry name" value="DNA_pol3_delta2"/>
    <property type="match status" value="1"/>
</dbReference>
<dbReference type="InterPro" id="IPR027417">
    <property type="entry name" value="P-loop_NTPase"/>
</dbReference>
<dbReference type="GO" id="GO:0009360">
    <property type="term" value="C:DNA polymerase III complex"/>
    <property type="evidence" value="ECO:0007669"/>
    <property type="project" value="TreeGrafter"/>
</dbReference>
<dbReference type="PANTHER" id="PTHR11669">
    <property type="entry name" value="REPLICATION FACTOR C / DNA POLYMERASE III GAMMA-TAU SUBUNIT"/>
    <property type="match status" value="1"/>
</dbReference>